<dbReference type="AlphaFoldDB" id="A0A0A0H287"/>
<reference evidence="7 8" key="1">
    <citation type="submission" date="2018-06" db="EMBL/GenBank/DDBJ databases">
        <authorList>
            <consortium name="Pathogen Informatics"/>
            <person name="Doyle S."/>
        </authorList>
    </citation>
    <scope>NUCLEOTIDE SEQUENCE [LARGE SCALE GENOMIC DNA]</scope>
    <source>
        <strain evidence="5 8">NCTC10767</strain>
        <strain evidence="6 7">NCTC7922</strain>
    </source>
</reference>
<reference evidence="4" key="4">
    <citation type="submission" date="2020-06" db="EMBL/GenBank/DDBJ databases">
        <authorList>
            <person name="Ramsay J.P."/>
            <person name="Colombi E."/>
            <person name="Mowlaboccus S."/>
        </authorList>
    </citation>
    <scope>NUCLEOTIDE SEQUENCE</scope>
    <source>
        <strain evidence="4">EC2</strain>
    </source>
</reference>
<evidence type="ECO:0000313" key="9">
    <source>
        <dbReference type="Proteomes" id="UP000509796"/>
    </source>
</evidence>
<dbReference type="Proteomes" id="UP000254174">
    <property type="component" value="Unassembled WGS sequence"/>
</dbReference>
<dbReference type="EMBL" id="UFXW01000004">
    <property type="protein sequence ID" value="STC88456.1"/>
    <property type="molecule type" value="Genomic_DNA"/>
</dbReference>
<dbReference type="InterPro" id="IPR011344">
    <property type="entry name" value="ssDNA-bd"/>
</dbReference>
<organism evidence="5 8">
    <name type="scientific">Escherichia coli</name>
    <dbReference type="NCBI Taxonomy" id="562"/>
    <lineage>
        <taxon>Bacteria</taxon>
        <taxon>Pseudomonadati</taxon>
        <taxon>Pseudomonadota</taxon>
        <taxon>Gammaproteobacteria</taxon>
        <taxon>Enterobacterales</taxon>
        <taxon>Enterobacteriaceae</taxon>
        <taxon>Escherichia</taxon>
    </lineage>
</organism>
<evidence type="ECO:0000313" key="7">
    <source>
        <dbReference type="Proteomes" id="UP000254174"/>
    </source>
</evidence>
<dbReference type="InterPro" id="IPR000424">
    <property type="entry name" value="Primosome_PriB/ssb"/>
</dbReference>
<evidence type="ECO:0000256" key="2">
    <source>
        <dbReference type="PIRNR" id="PIRNR002070"/>
    </source>
</evidence>
<protein>
    <recommendedName>
        <fullName evidence="2">Single-stranded DNA-binding protein</fullName>
    </recommendedName>
</protein>
<dbReference type="EMBL" id="CP058571">
    <property type="protein sequence ID" value="QLG57241.1"/>
    <property type="molecule type" value="Genomic_DNA"/>
</dbReference>
<dbReference type="Proteomes" id="UP000509796">
    <property type="component" value="Chromosome"/>
</dbReference>
<evidence type="ECO:0000313" key="8">
    <source>
        <dbReference type="Proteomes" id="UP000254647"/>
    </source>
</evidence>
<evidence type="ECO:0000313" key="6">
    <source>
        <dbReference type="EMBL" id="STM08759.1"/>
    </source>
</evidence>
<sequence length="105" mass="11773">MPTQVATEGRLAADPNTRRTTKGTNVTTAQLAVSLPCHGAEQPTTMWLYLISFGKQHEELAKHRKGDLILVHGNLQVNRYQDKYGQQKEGWQLLTQSIISSRTGR</sequence>
<dbReference type="EMBL" id="UGFC01000004">
    <property type="protein sequence ID" value="STM08759.1"/>
    <property type="molecule type" value="Genomic_DNA"/>
</dbReference>
<dbReference type="Proteomes" id="UP000254647">
    <property type="component" value="Unassembled WGS sequence"/>
</dbReference>
<dbReference type="SUPFAM" id="SSF50249">
    <property type="entry name" value="Nucleic acid-binding proteins"/>
    <property type="match status" value="1"/>
</dbReference>
<evidence type="ECO:0000313" key="5">
    <source>
        <dbReference type="EMBL" id="STC88456.1"/>
    </source>
</evidence>
<evidence type="ECO:0000256" key="3">
    <source>
        <dbReference type="SAM" id="MobiDB-lite"/>
    </source>
</evidence>
<dbReference type="Gene3D" id="2.40.50.140">
    <property type="entry name" value="Nucleic acid-binding proteins"/>
    <property type="match status" value="1"/>
</dbReference>
<feature type="region of interest" description="Disordered" evidence="3">
    <location>
        <begin position="1"/>
        <end position="23"/>
    </location>
</feature>
<dbReference type="InterPro" id="IPR012340">
    <property type="entry name" value="NA-bd_OB-fold"/>
</dbReference>
<dbReference type="GO" id="GO:0006260">
    <property type="term" value="P:DNA replication"/>
    <property type="evidence" value="ECO:0007669"/>
    <property type="project" value="InterPro"/>
</dbReference>
<dbReference type="RefSeq" id="WP_016232588.1">
    <property type="nucleotide sequence ID" value="NZ_BDPJ01000025.1"/>
</dbReference>
<gene>
    <name evidence="5" type="primary">ssb_4</name>
    <name evidence="6" type="synonym">ssb_2</name>
    <name evidence="4" type="ORF">HX136_10380</name>
    <name evidence="5" type="ORF">NCTC10767_04771</name>
    <name evidence="6" type="ORF">NCTC7922_00274</name>
</gene>
<dbReference type="Pfam" id="PF00436">
    <property type="entry name" value="SSB"/>
    <property type="match status" value="1"/>
</dbReference>
<reference evidence="4" key="2">
    <citation type="journal article" date="2020" name="Int. J. Antimicrob. Agents">
        <title>Identification and characterisation of fosfomycin resistance in Escherichia coli urinary tract infection isolates from Australia.</title>
        <authorList>
            <person name="Mowlaboccus S."/>
            <person name="Daley D."/>
            <person name="Pang S."/>
            <person name="Gottlieb T."/>
            <person name="Merlino J."/>
            <person name="Nimmo G.R."/>
            <person name="George N."/>
            <person name="Korman T.M."/>
            <person name="Streitberg R."/>
            <person name="Robson J."/>
            <person name="Peachey G."/>
            <person name="Collignon P."/>
            <person name="Bradbury S."/>
            <person name="Colombi E."/>
            <person name="Ramsay J.P."/>
            <person name="Rogers B.A."/>
            <person name="Coombs G.W."/>
        </authorList>
    </citation>
    <scope>NUCLEOTIDE SEQUENCE</scope>
    <source>
        <strain evidence="4">EC2</strain>
    </source>
</reference>
<reference evidence="9" key="3">
    <citation type="submission" date="2020-06" db="EMBL/GenBank/DDBJ databases">
        <title>Identification and Characterisation of Fosfomycin Resistance in Escherichia coli Urinary Tract Infection Isolates from Australia.</title>
        <authorList>
            <person name="Mowlaboccus S."/>
            <person name="Daley D."/>
            <person name="Pang S."/>
            <person name="Gottlieb T."/>
            <person name="Nimmo G.R."/>
            <person name="George N."/>
            <person name="Korman T.M."/>
            <person name="Strietberg R."/>
            <person name="Robson J."/>
            <person name="Peachey G."/>
            <person name="Collignon P."/>
            <person name="Bradbury S."/>
            <person name="Colombi E."/>
            <person name="Ramsay J.P."/>
            <person name="Rogers B.A."/>
            <person name="Coombs G.W."/>
        </authorList>
    </citation>
    <scope>NUCLEOTIDE SEQUENCE [LARGE SCALE GENOMIC DNA]</scope>
    <source>
        <strain evidence="9">EC2</strain>
    </source>
</reference>
<dbReference type="PROSITE" id="PS50935">
    <property type="entry name" value="SSB"/>
    <property type="match status" value="1"/>
</dbReference>
<dbReference type="GO" id="GO:0003697">
    <property type="term" value="F:single-stranded DNA binding"/>
    <property type="evidence" value="ECO:0007669"/>
    <property type="project" value="InterPro"/>
</dbReference>
<dbReference type="PIRSF" id="PIRSF002070">
    <property type="entry name" value="SSB"/>
    <property type="match status" value="1"/>
</dbReference>
<evidence type="ECO:0000313" key="4">
    <source>
        <dbReference type="EMBL" id="QLG57241.1"/>
    </source>
</evidence>
<name>A0A0A0H287_ECOLX</name>
<accession>A0A0A0H287</accession>
<dbReference type="CDD" id="cd04496">
    <property type="entry name" value="SSB_OBF"/>
    <property type="match status" value="1"/>
</dbReference>
<proteinExistence type="predicted"/>
<keyword evidence="1 2" id="KW-0238">DNA-binding</keyword>
<evidence type="ECO:0000256" key="1">
    <source>
        <dbReference type="ARBA" id="ARBA00023125"/>
    </source>
</evidence>